<dbReference type="SMART" id="SM01007">
    <property type="entry name" value="Aldolase_II"/>
    <property type="match status" value="1"/>
</dbReference>
<evidence type="ECO:0000256" key="1">
    <source>
        <dbReference type="ARBA" id="ARBA00022723"/>
    </source>
</evidence>
<dbReference type="EMBL" id="JAGGLG010000042">
    <property type="protein sequence ID" value="MBP2019983.1"/>
    <property type="molecule type" value="Genomic_DNA"/>
</dbReference>
<dbReference type="RefSeq" id="WP_209468086.1">
    <property type="nucleotide sequence ID" value="NZ_JAGGLG010000042.1"/>
</dbReference>
<dbReference type="InterPro" id="IPR001303">
    <property type="entry name" value="Aldolase_II/adducin_N"/>
</dbReference>
<dbReference type="PANTHER" id="PTHR22789:SF0">
    <property type="entry name" value="3-OXO-TETRONATE 4-PHOSPHATE DECARBOXYLASE-RELATED"/>
    <property type="match status" value="1"/>
</dbReference>
<comment type="caution">
    <text evidence="4">The sequence shown here is derived from an EMBL/GenBank/DDBJ whole genome shotgun (WGS) entry which is preliminary data.</text>
</comment>
<sequence length="235" mass="25040">MDREQIVQAMIDHSRSLFQRNYTYSTGGNLSHRFGDGMLISATNTSFGRLLPGDFVACDLSGRPLPGEALQPSKEAIFHAAIYRARPEVGAVLHLHSQAAIALSCLAVPTDTGNVLPAVTSGSVTRVGRVPLIEYIPPGAQRLAERIEAVCRSVNAILLQNHGVVTYAPALDQAVDIAEELEQNIKVWLMTGGQARILTDDELAGAKPLFGAAVAPGTQRPVLREGVNLGGGLRL</sequence>
<evidence type="ECO:0000313" key="4">
    <source>
        <dbReference type="EMBL" id="MBP2019983.1"/>
    </source>
</evidence>
<feature type="domain" description="Class II aldolase/adducin N-terminal" evidence="3">
    <location>
        <begin position="8"/>
        <end position="189"/>
    </location>
</feature>
<gene>
    <name evidence="4" type="ORF">J2Z79_003430</name>
</gene>
<accession>A0ABS4JWT7</accession>
<dbReference type="PANTHER" id="PTHR22789">
    <property type="entry name" value="FUCULOSE PHOSPHATE ALDOLASE"/>
    <property type="match status" value="1"/>
</dbReference>
<organism evidence="4 5">
    <name type="scientific">Symbiobacterium terraclitae</name>
    <dbReference type="NCBI Taxonomy" id="557451"/>
    <lineage>
        <taxon>Bacteria</taxon>
        <taxon>Bacillati</taxon>
        <taxon>Bacillota</taxon>
        <taxon>Clostridia</taxon>
        <taxon>Eubacteriales</taxon>
        <taxon>Symbiobacteriaceae</taxon>
        <taxon>Symbiobacterium</taxon>
    </lineage>
</organism>
<evidence type="ECO:0000313" key="5">
    <source>
        <dbReference type="Proteomes" id="UP001519289"/>
    </source>
</evidence>
<dbReference type="Pfam" id="PF00596">
    <property type="entry name" value="Aldolase_II"/>
    <property type="match status" value="1"/>
</dbReference>
<protein>
    <submittedName>
        <fullName evidence="4">Ribulose-5-phosphate 4-epimerase/fuculose-1-phosphate aldolase</fullName>
    </submittedName>
</protein>
<dbReference type="Gene3D" id="3.40.225.10">
    <property type="entry name" value="Class II aldolase/adducin N-terminal domain"/>
    <property type="match status" value="1"/>
</dbReference>
<proteinExistence type="predicted"/>
<reference evidence="4 5" key="1">
    <citation type="submission" date="2021-03" db="EMBL/GenBank/DDBJ databases">
        <title>Genomic Encyclopedia of Type Strains, Phase IV (KMG-IV): sequencing the most valuable type-strain genomes for metagenomic binning, comparative biology and taxonomic classification.</title>
        <authorList>
            <person name="Goeker M."/>
        </authorList>
    </citation>
    <scope>NUCLEOTIDE SEQUENCE [LARGE SCALE GENOMIC DNA]</scope>
    <source>
        <strain evidence="4 5">DSM 27138</strain>
    </source>
</reference>
<name>A0ABS4JWT7_9FIRM</name>
<keyword evidence="5" id="KW-1185">Reference proteome</keyword>
<keyword evidence="2" id="KW-0456">Lyase</keyword>
<evidence type="ECO:0000256" key="2">
    <source>
        <dbReference type="ARBA" id="ARBA00023239"/>
    </source>
</evidence>
<dbReference type="InterPro" id="IPR036409">
    <property type="entry name" value="Aldolase_II/adducin_N_sf"/>
</dbReference>
<dbReference type="Proteomes" id="UP001519289">
    <property type="component" value="Unassembled WGS sequence"/>
</dbReference>
<keyword evidence="1" id="KW-0479">Metal-binding</keyword>
<evidence type="ECO:0000259" key="3">
    <source>
        <dbReference type="SMART" id="SM01007"/>
    </source>
</evidence>
<dbReference type="SUPFAM" id="SSF53639">
    <property type="entry name" value="AraD/HMP-PK domain-like"/>
    <property type="match status" value="1"/>
</dbReference>
<dbReference type="InterPro" id="IPR050197">
    <property type="entry name" value="Aldolase_class_II_sugar_metab"/>
</dbReference>